<gene>
    <name evidence="1" type="ORF">Tco_1028564</name>
</gene>
<sequence>MEGRDTEKDTHVIITAPVNPEGQQQSSYVSSGFVFNMLNPSLDTGIDIIFTLNNETTSLVDVPVTTIAEPPLLSATTLPPPPTPLITHLQQTPVPAPATVQAPHYKIFQNY</sequence>
<organism evidence="1 2">
    <name type="scientific">Tanacetum coccineum</name>
    <dbReference type="NCBI Taxonomy" id="301880"/>
    <lineage>
        <taxon>Eukaryota</taxon>
        <taxon>Viridiplantae</taxon>
        <taxon>Streptophyta</taxon>
        <taxon>Embryophyta</taxon>
        <taxon>Tracheophyta</taxon>
        <taxon>Spermatophyta</taxon>
        <taxon>Magnoliopsida</taxon>
        <taxon>eudicotyledons</taxon>
        <taxon>Gunneridae</taxon>
        <taxon>Pentapetalae</taxon>
        <taxon>asterids</taxon>
        <taxon>campanulids</taxon>
        <taxon>Asterales</taxon>
        <taxon>Asteraceae</taxon>
        <taxon>Asteroideae</taxon>
        <taxon>Anthemideae</taxon>
        <taxon>Anthemidinae</taxon>
        <taxon>Tanacetum</taxon>
    </lineage>
</organism>
<name>A0ABQ5G2F5_9ASTR</name>
<reference evidence="1" key="2">
    <citation type="submission" date="2022-01" db="EMBL/GenBank/DDBJ databases">
        <authorList>
            <person name="Yamashiro T."/>
            <person name="Shiraishi A."/>
            <person name="Satake H."/>
            <person name="Nakayama K."/>
        </authorList>
    </citation>
    <scope>NUCLEOTIDE SEQUENCE</scope>
</reference>
<proteinExistence type="predicted"/>
<evidence type="ECO:0000313" key="1">
    <source>
        <dbReference type="EMBL" id="GJT69278.1"/>
    </source>
</evidence>
<comment type="caution">
    <text evidence="1">The sequence shown here is derived from an EMBL/GenBank/DDBJ whole genome shotgun (WGS) entry which is preliminary data.</text>
</comment>
<reference evidence="1" key="1">
    <citation type="journal article" date="2022" name="Int. J. Mol. Sci.">
        <title>Draft Genome of Tanacetum Coccineum: Genomic Comparison of Closely Related Tanacetum-Family Plants.</title>
        <authorList>
            <person name="Yamashiro T."/>
            <person name="Shiraishi A."/>
            <person name="Nakayama K."/>
            <person name="Satake H."/>
        </authorList>
    </citation>
    <scope>NUCLEOTIDE SEQUENCE</scope>
</reference>
<evidence type="ECO:0000313" key="2">
    <source>
        <dbReference type="Proteomes" id="UP001151760"/>
    </source>
</evidence>
<dbReference type="EMBL" id="BQNB010017973">
    <property type="protein sequence ID" value="GJT69278.1"/>
    <property type="molecule type" value="Genomic_DNA"/>
</dbReference>
<accession>A0ABQ5G2F5</accession>
<keyword evidence="2" id="KW-1185">Reference proteome</keyword>
<protein>
    <submittedName>
        <fullName evidence="1">Uncharacterized protein</fullName>
    </submittedName>
</protein>
<dbReference type="Proteomes" id="UP001151760">
    <property type="component" value="Unassembled WGS sequence"/>
</dbReference>